<organism evidence="4 5">
    <name type="scientific">Mobilitalea sibirica</name>
    <dbReference type="NCBI Taxonomy" id="1462919"/>
    <lineage>
        <taxon>Bacteria</taxon>
        <taxon>Bacillati</taxon>
        <taxon>Bacillota</taxon>
        <taxon>Clostridia</taxon>
        <taxon>Lachnospirales</taxon>
        <taxon>Lachnospiraceae</taxon>
        <taxon>Mobilitalea</taxon>
    </lineage>
</organism>
<evidence type="ECO:0000313" key="5">
    <source>
        <dbReference type="Proteomes" id="UP000623269"/>
    </source>
</evidence>
<feature type="domain" description="Isochorismatase-like" evidence="3">
    <location>
        <begin position="4"/>
        <end position="167"/>
    </location>
</feature>
<dbReference type="Pfam" id="PF00857">
    <property type="entry name" value="Isochorismatase"/>
    <property type="match status" value="1"/>
</dbReference>
<accession>A0A8J7HDE9</accession>
<reference evidence="4" key="1">
    <citation type="submission" date="2020-12" db="EMBL/GenBank/DDBJ databases">
        <title>M. sibirica DSM 26468T genome.</title>
        <authorList>
            <person name="Thieme N."/>
            <person name="Rettenmaier R."/>
            <person name="Zverlov V."/>
            <person name="Liebl W."/>
        </authorList>
    </citation>
    <scope>NUCLEOTIDE SEQUENCE</scope>
    <source>
        <strain evidence="4">DSM 26468</strain>
    </source>
</reference>
<protein>
    <submittedName>
        <fullName evidence="4">Cysteine hydrolase</fullName>
    </submittedName>
</protein>
<dbReference type="AlphaFoldDB" id="A0A8J7HDE9"/>
<dbReference type="RefSeq" id="WP_197660912.1">
    <property type="nucleotide sequence ID" value="NZ_JAEAGR010000006.1"/>
</dbReference>
<dbReference type="EMBL" id="JAEAGR010000006">
    <property type="protein sequence ID" value="MBH1940684.1"/>
    <property type="molecule type" value="Genomic_DNA"/>
</dbReference>
<dbReference type="SUPFAM" id="SSF52499">
    <property type="entry name" value="Isochorismatase-like hydrolases"/>
    <property type="match status" value="1"/>
</dbReference>
<dbReference type="PANTHER" id="PTHR43540:SF14">
    <property type="entry name" value="ISOCHORISMATASE"/>
    <property type="match status" value="1"/>
</dbReference>
<keyword evidence="5" id="KW-1185">Reference proteome</keyword>
<evidence type="ECO:0000259" key="3">
    <source>
        <dbReference type="Pfam" id="PF00857"/>
    </source>
</evidence>
<proteinExistence type="inferred from homology"/>
<keyword evidence="2 4" id="KW-0378">Hydrolase</keyword>
<dbReference type="InterPro" id="IPR036380">
    <property type="entry name" value="Isochorismatase-like_sf"/>
</dbReference>
<dbReference type="InterPro" id="IPR050272">
    <property type="entry name" value="Isochorismatase-like_hydrls"/>
</dbReference>
<dbReference type="CDD" id="cd01014">
    <property type="entry name" value="nicotinamidase_related"/>
    <property type="match status" value="1"/>
</dbReference>
<evidence type="ECO:0000256" key="1">
    <source>
        <dbReference type="ARBA" id="ARBA00006336"/>
    </source>
</evidence>
<dbReference type="GO" id="GO:0016787">
    <property type="term" value="F:hydrolase activity"/>
    <property type="evidence" value="ECO:0007669"/>
    <property type="project" value="UniProtKB-KW"/>
</dbReference>
<comment type="similarity">
    <text evidence="1">Belongs to the isochorismatase family.</text>
</comment>
<evidence type="ECO:0000313" key="4">
    <source>
        <dbReference type="EMBL" id="MBH1940684.1"/>
    </source>
</evidence>
<evidence type="ECO:0000256" key="2">
    <source>
        <dbReference type="ARBA" id="ARBA00022801"/>
    </source>
</evidence>
<comment type="caution">
    <text evidence="4">The sequence shown here is derived from an EMBL/GenBank/DDBJ whole genome shotgun (WGS) entry which is preliminary data.</text>
</comment>
<dbReference type="Gene3D" id="3.40.50.850">
    <property type="entry name" value="Isochorismatase-like"/>
    <property type="match status" value="1"/>
</dbReference>
<sequence length="174" mass="20245">MNKTALLVVDVQTALVNWEPFKVQELIANINELLTYCRSHNIEVVYVRHNGDKGTELETGTSGWEIYSDVAPIKEEKIVDKHFNSAFRQTELKEYLDKQGIKDIILVGMQSEYCMDVTCKVAFEYGFNVIVPEGTTTTFDNEFMKAEDINRFYVYKMWNNRYAKVMSIDEIKSR</sequence>
<dbReference type="PANTHER" id="PTHR43540">
    <property type="entry name" value="PEROXYUREIDOACRYLATE/UREIDOACRYLATE AMIDOHYDROLASE-RELATED"/>
    <property type="match status" value="1"/>
</dbReference>
<dbReference type="InterPro" id="IPR000868">
    <property type="entry name" value="Isochorismatase-like_dom"/>
</dbReference>
<name>A0A8J7HDE9_9FIRM</name>
<dbReference type="Proteomes" id="UP000623269">
    <property type="component" value="Unassembled WGS sequence"/>
</dbReference>
<gene>
    <name evidence="4" type="ORF">I5677_07275</name>
</gene>